<dbReference type="RefSeq" id="WP_095910046.1">
    <property type="nucleotide sequence ID" value="NZ_CP022386.1"/>
</dbReference>
<evidence type="ECO:0000256" key="1">
    <source>
        <dbReference type="SAM" id="SignalP"/>
    </source>
</evidence>
<dbReference type="GeneID" id="84808048"/>
<evidence type="ECO:0000313" key="3">
    <source>
        <dbReference type="Proteomes" id="UP000217250"/>
    </source>
</evidence>
<dbReference type="Gene3D" id="2.40.160.60">
    <property type="entry name" value="Outer membrane protein transport protein (OMPP1/FadL/TodX)"/>
    <property type="match status" value="1"/>
</dbReference>
<reference evidence="3" key="1">
    <citation type="submission" date="2017-06" db="EMBL/GenBank/DDBJ databases">
        <title>Capnocytophaga spp. assemblies.</title>
        <authorList>
            <person name="Gulvik C.A."/>
        </authorList>
    </citation>
    <scope>NUCLEOTIDE SEQUENCE [LARGE SCALE GENOMIC DNA]</scope>
    <source>
        <strain evidence="3">H1496</strain>
    </source>
</reference>
<sequence length="415" mass="46793">MKIRLILALLMVSFAYGQKGTNSPFSYYGLGDRRYEGNIENALMGGMNAYVDSTSVDVRNPASLAKLKRTVFSLASSYDIRRMHSQSDSYSERTFLLDYVNLSFPIYKNLGFSVGLRPYTSVGYRLLSKETIQGREQYYSYEGSGGVNQAYMALGYQVINGLRIGVAGGFNFGRSNLSNLYSSPVLAYITREDSQSLYRGGSFTMGVQYERALTEKLSFNTGLSYKPQTTLRSDNNLTLYSLLPNNGNFIIKDSREVTDASLRRTHLTLPSEWAISAGVGNPNEWFVGATANFVQMQNFSNPFVTSSFVSYENAYKFSVGGFYLPHNTAYTKYWKRVTYRAGLYYERTGIVLRDKSINDYGMTFGATLPMKGLSNVSFGATWGRKGDTSLLKENYFTLHLALTLSDKWFQRTKYH</sequence>
<keyword evidence="1" id="KW-0732">Signal</keyword>
<dbReference type="OrthoDB" id="1491239at2"/>
<name>A0A250FNL7_9FLAO</name>
<accession>A0A250FNL7</accession>
<feature type="signal peptide" evidence="1">
    <location>
        <begin position="1"/>
        <end position="17"/>
    </location>
</feature>
<protein>
    <recommendedName>
        <fullName evidence="4">Outer membrane protein transport protein, Ompp1/FadL/TodX family</fullName>
    </recommendedName>
</protein>
<organism evidence="2 3">
    <name type="scientific">Capnocytophaga gingivalis</name>
    <dbReference type="NCBI Taxonomy" id="1017"/>
    <lineage>
        <taxon>Bacteria</taxon>
        <taxon>Pseudomonadati</taxon>
        <taxon>Bacteroidota</taxon>
        <taxon>Flavobacteriia</taxon>
        <taxon>Flavobacteriales</taxon>
        <taxon>Flavobacteriaceae</taxon>
        <taxon>Capnocytophaga</taxon>
    </lineage>
</organism>
<proteinExistence type="predicted"/>
<evidence type="ECO:0000313" key="2">
    <source>
        <dbReference type="EMBL" id="ATA86700.1"/>
    </source>
</evidence>
<dbReference type="Proteomes" id="UP000217250">
    <property type="component" value="Chromosome"/>
</dbReference>
<feature type="chain" id="PRO_5013259024" description="Outer membrane protein transport protein, Ompp1/FadL/TodX family" evidence="1">
    <location>
        <begin position="18"/>
        <end position="415"/>
    </location>
</feature>
<evidence type="ECO:0008006" key="4">
    <source>
        <dbReference type="Google" id="ProtNLM"/>
    </source>
</evidence>
<dbReference type="AlphaFoldDB" id="A0A250FNL7"/>
<dbReference type="SUPFAM" id="SSF56935">
    <property type="entry name" value="Porins"/>
    <property type="match status" value="1"/>
</dbReference>
<dbReference type="EMBL" id="CP022386">
    <property type="protein sequence ID" value="ATA86700.1"/>
    <property type="molecule type" value="Genomic_DNA"/>
</dbReference>
<dbReference type="KEGG" id="cgh:CGC50_05685"/>
<gene>
    <name evidence="2" type="ORF">CGC50_05685</name>
</gene>